<dbReference type="PANTHER" id="PTHR43194:SF2">
    <property type="entry name" value="PEROXISOMAL MEMBRANE PROTEIN LPX1"/>
    <property type="match status" value="1"/>
</dbReference>
<reference evidence="2 3" key="1">
    <citation type="submission" date="2014-03" db="EMBL/GenBank/DDBJ databases">
        <title>Genome of Paenirhodobacter enshiensis DW2-9.</title>
        <authorList>
            <person name="Wang D."/>
            <person name="Wang G."/>
        </authorList>
    </citation>
    <scope>NUCLEOTIDE SEQUENCE [LARGE SCALE GENOMIC DNA]</scope>
    <source>
        <strain evidence="2 3">DW2-9</strain>
    </source>
</reference>
<comment type="caution">
    <text evidence="2">The sequence shown here is derived from an EMBL/GenBank/DDBJ whole genome shotgun (WGS) entry which is preliminary data.</text>
</comment>
<dbReference type="RefSeq" id="WP_036636404.1">
    <property type="nucleotide sequence ID" value="NZ_JFZB01000009.1"/>
</dbReference>
<dbReference type="SUPFAM" id="SSF53474">
    <property type="entry name" value="alpha/beta-Hydrolases"/>
    <property type="match status" value="1"/>
</dbReference>
<dbReference type="Proteomes" id="UP000028824">
    <property type="component" value="Unassembled WGS sequence"/>
</dbReference>
<evidence type="ECO:0000259" key="1">
    <source>
        <dbReference type="Pfam" id="PF12697"/>
    </source>
</evidence>
<dbReference type="OrthoDB" id="9791366at2"/>
<dbReference type="STRING" id="1105367.CG50_15645"/>
<dbReference type="EMBL" id="JFZB01000009">
    <property type="protein sequence ID" value="KFI27447.1"/>
    <property type="molecule type" value="Genomic_DNA"/>
</dbReference>
<dbReference type="InterPro" id="IPR029058">
    <property type="entry name" value="AB_hydrolase_fold"/>
</dbReference>
<proteinExistence type="predicted"/>
<feature type="domain" description="AB hydrolase-1" evidence="1">
    <location>
        <begin position="29"/>
        <end position="267"/>
    </location>
</feature>
<dbReference type="InterPro" id="IPR000073">
    <property type="entry name" value="AB_hydrolase_1"/>
</dbReference>
<evidence type="ECO:0000313" key="3">
    <source>
        <dbReference type="Proteomes" id="UP000028824"/>
    </source>
</evidence>
<keyword evidence="2" id="KW-0378">Hydrolase</keyword>
<dbReference type="Pfam" id="PF12697">
    <property type="entry name" value="Abhydrolase_6"/>
    <property type="match status" value="1"/>
</dbReference>
<dbReference type="GO" id="GO:0016787">
    <property type="term" value="F:hydrolase activity"/>
    <property type="evidence" value="ECO:0007669"/>
    <property type="project" value="UniProtKB-KW"/>
</dbReference>
<dbReference type="Gene3D" id="3.40.50.1820">
    <property type="entry name" value="alpha/beta hydrolase"/>
    <property type="match status" value="1"/>
</dbReference>
<organism evidence="2 3">
    <name type="scientific">Paenirhodobacter enshiensis</name>
    <dbReference type="NCBI Taxonomy" id="1105367"/>
    <lineage>
        <taxon>Bacteria</taxon>
        <taxon>Pseudomonadati</taxon>
        <taxon>Pseudomonadota</taxon>
        <taxon>Alphaproteobacteria</taxon>
        <taxon>Rhodobacterales</taxon>
        <taxon>Rhodobacter group</taxon>
        <taxon>Paenirhodobacter</taxon>
    </lineage>
</organism>
<keyword evidence="3" id="KW-1185">Reference proteome</keyword>
<evidence type="ECO:0000313" key="2">
    <source>
        <dbReference type="EMBL" id="KFI27447.1"/>
    </source>
</evidence>
<dbReference type="PANTHER" id="PTHR43194">
    <property type="entry name" value="HYDROLASE ALPHA/BETA FOLD FAMILY"/>
    <property type="match status" value="1"/>
</dbReference>
<name>A0A086XZJ7_9RHOB</name>
<dbReference type="AlphaFoldDB" id="A0A086XZJ7"/>
<dbReference type="InterPro" id="IPR050228">
    <property type="entry name" value="Carboxylesterase_BioH"/>
</dbReference>
<accession>A0A086XZJ7</accession>
<protein>
    <submittedName>
        <fullName evidence="2">Hydrolase</fullName>
    </submittedName>
</protein>
<gene>
    <name evidence="2" type="ORF">CG50_15645</name>
</gene>
<sequence length="278" mass="30814">MQQIRYFTADDGARIAWSEQGAGIPVLALAGLTRTGADFDYLAPWLTGVRLIRMDCRGRGESAFTGAETYTAGREGRDALNLLDHLGIERAAVIGTSRGGMIGMHLAEVAHERLRGLCLVDIGPELAPGGLRRIFDYLGHNPAAKTFEDMAARLPRAMRGFDNVPPERWFAEVTRQYVERDGRLRFTYDPALREAFLGQFRRDPVPTGWSGFDAAQGLPLALIRGANSDLLSPATAAEMRRRRPDMIFAEVPDRAHVPFLDEPEALAGVRAWLDLLRR</sequence>
<dbReference type="eggNOG" id="COG0596">
    <property type="taxonomic scope" value="Bacteria"/>
</dbReference>